<proteinExistence type="predicted"/>
<dbReference type="Pfam" id="PF12319">
    <property type="entry name" value="TryThrA_C"/>
    <property type="match status" value="1"/>
</dbReference>
<dbReference type="InterPro" id="IPR022089">
    <property type="entry name" value="Plasmodium-antigen_C"/>
</dbReference>
<dbReference type="RefSeq" id="WP_114353659.1">
    <property type="nucleotide sequence ID" value="NZ_QPJJ01000011.1"/>
</dbReference>
<keyword evidence="3" id="KW-1185">Reference proteome</keyword>
<dbReference type="PROSITE" id="PS51257">
    <property type="entry name" value="PROKAR_LIPOPROTEIN"/>
    <property type="match status" value="1"/>
</dbReference>
<dbReference type="EMBL" id="QPJJ01000011">
    <property type="protein sequence ID" value="RCW65371.1"/>
    <property type="molecule type" value="Genomic_DNA"/>
</dbReference>
<dbReference type="OrthoDB" id="2959394at2"/>
<comment type="caution">
    <text evidence="2">The sequence shown here is derived from an EMBL/GenBank/DDBJ whole genome shotgun (WGS) entry which is preliminary data.</text>
</comment>
<evidence type="ECO:0000313" key="2">
    <source>
        <dbReference type="EMBL" id="RCW65371.1"/>
    </source>
</evidence>
<evidence type="ECO:0000259" key="1">
    <source>
        <dbReference type="Pfam" id="PF12319"/>
    </source>
</evidence>
<feature type="domain" description="Tryptophan/threonine-rich plasmodium antigen C-terminal" evidence="1">
    <location>
        <begin position="155"/>
        <end position="198"/>
    </location>
</feature>
<organism evidence="2 3">
    <name type="scientific">Saliterribacillus persicus</name>
    <dbReference type="NCBI Taxonomy" id="930114"/>
    <lineage>
        <taxon>Bacteria</taxon>
        <taxon>Bacillati</taxon>
        <taxon>Bacillota</taxon>
        <taxon>Bacilli</taxon>
        <taxon>Bacillales</taxon>
        <taxon>Bacillaceae</taxon>
        <taxon>Saliterribacillus</taxon>
    </lineage>
</organism>
<reference evidence="2 3" key="1">
    <citation type="submission" date="2018-07" db="EMBL/GenBank/DDBJ databases">
        <title>Genomic Encyclopedia of Type Strains, Phase IV (KMG-IV): sequencing the most valuable type-strain genomes for metagenomic binning, comparative biology and taxonomic classification.</title>
        <authorList>
            <person name="Goeker M."/>
        </authorList>
    </citation>
    <scope>NUCLEOTIDE SEQUENCE [LARGE SCALE GENOMIC DNA]</scope>
    <source>
        <strain evidence="2 3">DSM 27696</strain>
    </source>
</reference>
<evidence type="ECO:0000313" key="3">
    <source>
        <dbReference type="Proteomes" id="UP000252585"/>
    </source>
</evidence>
<dbReference type="Proteomes" id="UP000252585">
    <property type="component" value="Unassembled WGS sequence"/>
</dbReference>
<accession>A0A368XBM1</accession>
<gene>
    <name evidence="2" type="ORF">DFR57_111106</name>
</gene>
<name>A0A368XBM1_9BACI</name>
<sequence>MKSKILFSIIFIVLACWSMIFMNEKPVIKYFPTDDAASFLSHSTNLYLSDKMMKDDYKLKWEVNSNLNKQAYLRQDVSLLFVDGNLKGITGSWKENEKKIALDVELQQAGTSVFQAISLHHAETHYPKDQIRSIQKMSTDKLYVVDSPHVKILDFKDSKTKKEKEWEETINNTVHQQLQFEWRKWLTEKEINLDEYLLVPLTDLYVFEKKALPGLSQEETSIIISQLWEGLYKSFIIPFSEKKISNEIKVPIILFDKENNHLIVLFENEKKKVEHLYQVYSTNN</sequence>
<protein>
    <submittedName>
        <fullName evidence="2">Tryptophan-threonine-rich antigen-like protein</fullName>
    </submittedName>
</protein>
<dbReference type="AlphaFoldDB" id="A0A368XBM1"/>